<dbReference type="InterPro" id="IPR033337">
    <property type="entry name" value="TORTIFOLIA1/SINE1-2"/>
</dbReference>
<feature type="region of interest" description="Disordered" evidence="1">
    <location>
        <begin position="338"/>
        <end position="358"/>
    </location>
</feature>
<dbReference type="InterPro" id="IPR016024">
    <property type="entry name" value="ARM-type_fold"/>
</dbReference>
<keyword evidence="5" id="KW-1185">Reference proteome</keyword>
<feature type="transmembrane region" description="Helical" evidence="2">
    <location>
        <begin position="933"/>
        <end position="956"/>
    </location>
</feature>
<name>A0ABP0TD33_9BRYO</name>
<dbReference type="InterPro" id="IPR011989">
    <property type="entry name" value="ARM-like"/>
</dbReference>
<keyword evidence="2" id="KW-0472">Membrane</keyword>
<reference evidence="4" key="1">
    <citation type="submission" date="2024-02" db="EMBL/GenBank/DDBJ databases">
        <authorList>
            <consortium name="ELIXIR-Norway"/>
            <consortium name="Elixir Norway"/>
        </authorList>
    </citation>
    <scope>NUCLEOTIDE SEQUENCE</scope>
</reference>
<dbReference type="PANTHER" id="PTHR31355">
    <property type="entry name" value="MICROTUBULE-ASSOCIATED PROTEIN TORTIFOLIA1"/>
    <property type="match status" value="1"/>
</dbReference>
<evidence type="ECO:0000259" key="3">
    <source>
        <dbReference type="Pfam" id="PF24714"/>
    </source>
</evidence>
<dbReference type="Pfam" id="PF24714">
    <property type="entry name" value="TOR1L1_N"/>
    <property type="match status" value="1"/>
</dbReference>
<proteinExistence type="predicted"/>
<sequence length="966" mass="104345">MKEEGGGMQYMSPLVKQDLAKLDKDGESRRVAMDSLKHCVENLEPASVPRFLAQVAESKEAGGGGSRSYAISLYEEVARVHGKLIISQLPRVMATVMRSLSASGSSPQQLHQACAKVVSALVRYSIDSNTSMAEAEEVVRVVGHPLVEAIAGKLEPVAAGAATCMQSLVESEKWKYAPACLVSEVCQRTTAALREKATCTVAHMQLVCSLAIIAPSALSMYGAELLHSGEEILKASLTSWKHRKCAAKMLQAVVSVVDRNVLASELSSTVQVLESFRLDKMPHVRTAVWEALQTAKMVTTDDNCNQDNDREGSLGTDSRITPHWRSLWGSHRSLSSSITESETSLRSSSPSCSGNGVNGKMRQTPLFPARGQVYAQESVARTSLTFTMDDDPDSSVCNSDVKKNVPSQDSELVSDAIWGSKSPPLGSIDSAAHVPIYEAEMDFQEKRDMHPQKDSKPSLSVSQDSVKGRIVLNVSPIESRIMQQFREAKGDLMVEDEVIISGKAAFAQIELDEGNCGNHENCLEGSLMTRVPELGTRFATQSPESMLLSGCVQSASGSCQSMVSNSRTSGDSAICSMENGIWDCPSSTQDLESGVVDRRKLHLKHNSLQGGTKANSRVGYVKQGLTYTPSKHLAHVSKNAEDGLSVLKPRLLITAEDFQPFATPRKLVRSLQSDLGSPLSDSNVINQDSQPSEGVISGLGCLYGDADMELETSSDEGWSVRDNPIASEESFQTEISSEGETKRRQTSIHKAFASSVNGSTPRAASPMPAVPCKTCSLDRGLDYPRTPNHEPGSSKGDNIGTYRLTPKSLRDYTEKAVAKHTCESCIELQKSVTGMGDILNSDDTRSSVTMVTVPRRMLDEQVDEYCTCGRACAASATGSATEWDQGSRDNEGVSTLASSTGMEESCWNERLGQNSIVGSVWKSLIRMSHYAEIFLGGSVVVILALFISMVVARALVAQPDYYPVPT</sequence>
<keyword evidence="2" id="KW-1133">Transmembrane helix</keyword>
<dbReference type="Proteomes" id="UP001497512">
    <property type="component" value="Chromosome 10"/>
</dbReference>
<accession>A0ABP0TD33</accession>
<dbReference type="Gene3D" id="1.25.10.10">
    <property type="entry name" value="Leucine-rich Repeat Variant"/>
    <property type="match status" value="1"/>
</dbReference>
<evidence type="ECO:0000313" key="5">
    <source>
        <dbReference type="Proteomes" id="UP001497512"/>
    </source>
</evidence>
<dbReference type="SUPFAM" id="SSF48371">
    <property type="entry name" value="ARM repeat"/>
    <property type="match status" value="1"/>
</dbReference>
<organism evidence="4 5">
    <name type="scientific">Sphagnum troendelagicum</name>
    <dbReference type="NCBI Taxonomy" id="128251"/>
    <lineage>
        <taxon>Eukaryota</taxon>
        <taxon>Viridiplantae</taxon>
        <taxon>Streptophyta</taxon>
        <taxon>Embryophyta</taxon>
        <taxon>Bryophyta</taxon>
        <taxon>Sphagnophytina</taxon>
        <taxon>Sphagnopsida</taxon>
        <taxon>Sphagnales</taxon>
        <taxon>Sphagnaceae</taxon>
        <taxon>Sphagnum</taxon>
    </lineage>
</organism>
<dbReference type="PANTHER" id="PTHR31355:SF4">
    <property type="entry name" value="TOG DOMAIN-CONTAINING PROTEIN"/>
    <property type="match status" value="1"/>
</dbReference>
<evidence type="ECO:0000256" key="2">
    <source>
        <dbReference type="SAM" id="Phobius"/>
    </source>
</evidence>
<evidence type="ECO:0000313" key="4">
    <source>
        <dbReference type="EMBL" id="CAK9193574.1"/>
    </source>
</evidence>
<dbReference type="EMBL" id="OZ019902">
    <property type="protein sequence ID" value="CAK9193574.1"/>
    <property type="molecule type" value="Genomic_DNA"/>
</dbReference>
<feature type="compositionally biased region" description="Low complexity" evidence="1">
    <location>
        <begin position="338"/>
        <end position="353"/>
    </location>
</feature>
<feature type="region of interest" description="Disordered" evidence="1">
    <location>
        <begin position="781"/>
        <end position="802"/>
    </location>
</feature>
<feature type="domain" description="TORTIFOLIA1/SINE1-2 N-terminal" evidence="3">
    <location>
        <begin position="19"/>
        <end position="296"/>
    </location>
</feature>
<evidence type="ECO:0000256" key="1">
    <source>
        <dbReference type="SAM" id="MobiDB-lite"/>
    </source>
</evidence>
<keyword evidence="2" id="KW-0812">Transmembrane</keyword>
<gene>
    <name evidence="4" type="ORF">CSSPTR1EN2_LOCUS2094</name>
</gene>
<protein>
    <recommendedName>
        <fullName evidence="3">TORTIFOLIA1/SINE1-2 N-terminal domain-containing protein</fullName>
    </recommendedName>
</protein>
<dbReference type="InterPro" id="IPR057600">
    <property type="entry name" value="TORTIFOLIA1/SINE1-2_N"/>
</dbReference>